<reference evidence="2" key="1">
    <citation type="submission" date="2018-05" db="EMBL/GenBank/DDBJ databases">
        <authorList>
            <person name="Lanie J.A."/>
            <person name="Ng W.-L."/>
            <person name="Kazmierczak K.M."/>
            <person name="Andrzejewski T.M."/>
            <person name="Davidsen T.M."/>
            <person name="Wayne K.J."/>
            <person name="Tettelin H."/>
            <person name="Glass J.I."/>
            <person name="Rusch D."/>
            <person name="Podicherti R."/>
            <person name="Tsui H.-C.T."/>
            <person name="Winkler M.E."/>
        </authorList>
    </citation>
    <scope>NUCLEOTIDE SEQUENCE</scope>
</reference>
<protein>
    <submittedName>
        <fullName evidence="2">Uncharacterized protein</fullName>
    </submittedName>
</protein>
<dbReference type="EMBL" id="UINC01053336">
    <property type="protein sequence ID" value="SVB69731.1"/>
    <property type="molecule type" value="Genomic_DNA"/>
</dbReference>
<dbReference type="AlphaFoldDB" id="A0A382G6E2"/>
<keyword evidence="1" id="KW-0175">Coiled coil</keyword>
<feature type="coiled-coil region" evidence="1">
    <location>
        <begin position="1"/>
        <end position="45"/>
    </location>
</feature>
<proteinExistence type="predicted"/>
<feature type="non-terminal residue" evidence="2">
    <location>
        <position position="50"/>
    </location>
</feature>
<evidence type="ECO:0000256" key="1">
    <source>
        <dbReference type="SAM" id="Coils"/>
    </source>
</evidence>
<organism evidence="2">
    <name type="scientific">marine metagenome</name>
    <dbReference type="NCBI Taxonomy" id="408172"/>
    <lineage>
        <taxon>unclassified sequences</taxon>
        <taxon>metagenomes</taxon>
        <taxon>ecological metagenomes</taxon>
    </lineage>
</organism>
<gene>
    <name evidence="2" type="ORF">METZ01_LOCUS222585</name>
</gene>
<evidence type="ECO:0000313" key="2">
    <source>
        <dbReference type="EMBL" id="SVB69731.1"/>
    </source>
</evidence>
<name>A0A382G6E2_9ZZZZ</name>
<sequence length="50" mass="6043">MKTIDEKEKKLEEVLNELKNLEIVKPHQLEELELLENQKNQLEIEKTELQ</sequence>
<accession>A0A382G6E2</accession>